<protein>
    <submittedName>
        <fullName evidence="1">FAD-dependent monooxygenase</fullName>
    </submittedName>
</protein>
<dbReference type="Proteomes" id="UP001500879">
    <property type="component" value="Unassembled WGS sequence"/>
</dbReference>
<dbReference type="Pfam" id="PF12831">
    <property type="entry name" value="FAD_oxidored"/>
    <property type="match status" value="1"/>
</dbReference>
<reference evidence="1 2" key="1">
    <citation type="journal article" date="2019" name="Int. J. Syst. Evol. Microbiol.">
        <title>The Global Catalogue of Microorganisms (GCM) 10K type strain sequencing project: providing services to taxonomists for standard genome sequencing and annotation.</title>
        <authorList>
            <consortium name="The Broad Institute Genomics Platform"/>
            <consortium name="The Broad Institute Genome Sequencing Center for Infectious Disease"/>
            <person name="Wu L."/>
            <person name="Ma J."/>
        </authorList>
    </citation>
    <scope>NUCLEOTIDE SEQUENCE [LARGE SCALE GENOMIC DNA]</scope>
    <source>
        <strain evidence="1 2">JCM 4788</strain>
    </source>
</reference>
<accession>A0ABN0YNL9</accession>
<dbReference type="GO" id="GO:0004497">
    <property type="term" value="F:monooxygenase activity"/>
    <property type="evidence" value="ECO:0007669"/>
    <property type="project" value="UniProtKB-KW"/>
</dbReference>
<dbReference type="RefSeq" id="WP_344023063.1">
    <property type="nucleotide sequence ID" value="NZ_BAAABX010000023.1"/>
</dbReference>
<dbReference type="EMBL" id="BAAABX010000023">
    <property type="protein sequence ID" value="GAA0402437.1"/>
    <property type="molecule type" value="Genomic_DNA"/>
</dbReference>
<evidence type="ECO:0000313" key="2">
    <source>
        <dbReference type="Proteomes" id="UP001500879"/>
    </source>
</evidence>
<keyword evidence="1" id="KW-0560">Oxidoreductase</keyword>
<gene>
    <name evidence="1" type="ORF">GCM10010357_24380</name>
</gene>
<keyword evidence="2" id="KW-1185">Reference proteome</keyword>
<sequence>MGIGLPRAERTQGPDRAKRHAVVIGGSLAGLLAAHVLKDHADSVTVVERDRYPDGPEHRPGVPQDRHAHLFLKGGVDALEKLLPGLSEELLQEGAPRLAMPTDILQWQGGDWYRRTAASTHVLTGSRPLPEWVVRRRVLADPRITVLEGTEVTGLVGDAARIRGVRVRARGAGQETRTLTADLVLDASGRSSRAPAWLRAIGAEPPHEETIDAGLAYATRFYRSGPGTGELPYRAVYMAIDGRQPRGGILAPVEGDDRWIVLMSGFRGNEPPTDEAGYLDFAASLPHPVIREWLEKAEPLGSIHGFRKASNVRRRYDLPGRRPAGFLATGEALCAFNPVYGQGMSVAALCAVALRDTLGDPRRTPTTRRVQRAMAAVARRAWDISTGGDRAVPGVTGNAVRPRAVDRPVAWYLDRVIRRVPGNPVVGDAFREVGSLAAPNTRLFTPKVLRAVLFSPVPAPLSAPPLLPETPDA</sequence>
<dbReference type="SUPFAM" id="SSF51905">
    <property type="entry name" value="FAD/NAD(P)-binding domain"/>
    <property type="match status" value="1"/>
</dbReference>
<keyword evidence="1" id="KW-0503">Monooxygenase</keyword>
<dbReference type="PANTHER" id="PTHR43422:SF3">
    <property type="entry name" value="THIAMINE THIAZOLE SYNTHASE"/>
    <property type="match status" value="1"/>
</dbReference>
<dbReference type="InterPro" id="IPR036188">
    <property type="entry name" value="FAD/NAD-bd_sf"/>
</dbReference>
<evidence type="ECO:0000313" key="1">
    <source>
        <dbReference type="EMBL" id="GAA0402437.1"/>
    </source>
</evidence>
<comment type="caution">
    <text evidence="1">The sequence shown here is derived from an EMBL/GenBank/DDBJ whole genome shotgun (WGS) entry which is preliminary data.</text>
</comment>
<dbReference type="Gene3D" id="3.50.50.60">
    <property type="entry name" value="FAD/NAD(P)-binding domain"/>
    <property type="match status" value="1"/>
</dbReference>
<name>A0ABN0YNL9_9ACTN</name>
<organism evidence="1 2">
    <name type="scientific">Streptomyces luteireticuli</name>
    <dbReference type="NCBI Taxonomy" id="173858"/>
    <lineage>
        <taxon>Bacteria</taxon>
        <taxon>Bacillati</taxon>
        <taxon>Actinomycetota</taxon>
        <taxon>Actinomycetes</taxon>
        <taxon>Kitasatosporales</taxon>
        <taxon>Streptomycetaceae</taxon>
        <taxon>Streptomyces</taxon>
    </lineage>
</organism>
<proteinExistence type="predicted"/>
<dbReference type="PANTHER" id="PTHR43422">
    <property type="entry name" value="THIAMINE THIAZOLE SYNTHASE"/>
    <property type="match status" value="1"/>
</dbReference>